<protein>
    <recommendedName>
        <fullName evidence="5">Secreted protein</fullName>
    </recommendedName>
</protein>
<evidence type="ECO:0000313" key="3">
    <source>
        <dbReference type="EMBL" id="MBB5756753.1"/>
    </source>
</evidence>
<evidence type="ECO:0008006" key="5">
    <source>
        <dbReference type="Google" id="ProtNLM"/>
    </source>
</evidence>
<dbReference type="RefSeq" id="WP_183567079.1">
    <property type="nucleotide sequence ID" value="NZ_JACHOP010000004.1"/>
</dbReference>
<feature type="chain" id="PRO_5032645389" description="Secreted protein" evidence="2">
    <location>
        <begin position="22"/>
        <end position="90"/>
    </location>
</feature>
<reference evidence="3 4" key="1">
    <citation type="submission" date="2020-08" db="EMBL/GenBank/DDBJ databases">
        <title>Genomic Encyclopedia of Type Strains, Phase IV (KMG-IV): sequencing the most valuable type-strain genomes for metagenomic binning, comparative biology and taxonomic classification.</title>
        <authorList>
            <person name="Goeker M."/>
        </authorList>
    </citation>
    <scope>NUCLEOTIDE SEQUENCE [LARGE SCALE GENOMIC DNA]</scope>
    <source>
        <strain evidence="3 4">DSM 2163</strain>
    </source>
</reference>
<proteinExistence type="predicted"/>
<dbReference type="AlphaFoldDB" id="A0A840ZIS8"/>
<accession>A0A840ZIS8</accession>
<dbReference type="Proteomes" id="UP000583454">
    <property type="component" value="Unassembled WGS sequence"/>
</dbReference>
<dbReference type="EMBL" id="JACHOP010000004">
    <property type="protein sequence ID" value="MBB5756753.1"/>
    <property type="molecule type" value="Genomic_DNA"/>
</dbReference>
<comment type="caution">
    <text evidence="3">The sequence shown here is derived from an EMBL/GenBank/DDBJ whole genome shotgun (WGS) entry which is preliminary data.</text>
</comment>
<evidence type="ECO:0000256" key="1">
    <source>
        <dbReference type="SAM" id="MobiDB-lite"/>
    </source>
</evidence>
<feature type="signal peptide" evidence="2">
    <location>
        <begin position="1"/>
        <end position="21"/>
    </location>
</feature>
<keyword evidence="2" id="KW-0732">Signal</keyword>
<feature type="region of interest" description="Disordered" evidence="1">
    <location>
        <begin position="19"/>
        <end position="78"/>
    </location>
</feature>
<evidence type="ECO:0000256" key="2">
    <source>
        <dbReference type="SAM" id="SignalP"/>
    </source>
</evidence>
<organism evidence="3 4">
    <name type="scientific">Methylorubrum rhodinum</name>
    <dbReference type="NCBI Taxonomy" id="29428"/>
    <lineage>
        <taxon>Bacteria</taxon>
        <taxon>Pseudomonadati</taxon>
        <taxon>Pseudomonadota</taxon>
        <taxon>Alphaproteobacteria</taxon>
        <taxon>Hyphomicrobiales</taxon>
        <taxon>Methylobacteriaceae</taxon>
        <taxon>Methylorubrum</taxon>
    </lineage>
</organism>
<sequence>MTMRILITTAFAVAVATPAAAQAPQTGTGGGPTSTVTAPNTSAVGRTMPPAGGGGLERIDRGEARSIERESRTERRNDKIDTGICIGCDK</sequence>
<evidence type="ECO:0000313" key="4">
    <source>
        <dbReference type="Proteomes" id="UP000583454"/>
    </source>
</evidence>
<keyword evidence="4" id="KW-1185">Reference proteome</keyword>
<gene>
    <name evidence="3" type="ORF">HNR00_001453</name>
</gene>
<feature type="compositionally biased region" description="Basic and acidic residues" evidence="1">
    <location>
        <begin position="57"/>
        <end position="78"/>
    </location>
</feature>
<name>A0A840ZIS8_9HYPH</name>